<dbReference type="InterPro" id="IPR027417">
    <property type="entry name" value="P-loop_NTPase"/>
</dbReference>
<evidence type="ECO:0000256" key="1">
    <source>
        <dbReference type="ARBA" id="ARBA00004323"/>
    </source>
</evidence>
<keyword evidence="3" id="KW-0328">Glycosyltransferase</keyword>
<dbReference type="OrthoDB" id="1924787at2759"/>
<feature type="domain" description="Exostosin GT47" evidence="6">
    <location>
        <begin position="111"/>
        <end position="330"/>
    </location>
</feature>
<dbReference type="Proteomes" id="UP000604825">
    <property type="component" value="Unassembled WGS sequence"/>
</dbReference>
<protein>
    <recommendedName>
        <fullName evidence="6">Exostosin GT47 domain-containing protein</fullName>
    </recommendedName>
</protein>
<keyword evidence="5" id="KW-0333">Golgi apparatus</keyword>
<comment type="caution">
    <text evidence="7">The sequence shown here is derived from an EMBL/GenBank/DDBJ whole genome shotgun (WGS) entry which is preliminary data.</text>
</comment>
<keyword evidence="3" id="KW-0808">Transferase</keyword>
<evidence type="ECO:0000256" key="5">
    <source>
        <dbReference type="ARBA" id="ARBA00023034"/>
    </source>
</evidence>
<dbReference type="GO" id="GO:0000139">
    <property type="term" value="C:Golgi membrane"/>
    <property type="evidence" value="ECO:0007669"/>
    <property type="project" value="UniProtKB-SubCell"/>
</dbReference>
<dbReference type="PANTHER" id="PTHR11062">
    <property type="entry name" value="EXOSTOSIN HEPARAN SULFATE GLYCOSYLTRANSFERASE -RELATED"/>
    <property type="match status" value="1"/>
</dbReference>
<evidence type="ECO:0000313" key="7">
    <source>
        <dbReference type="EMBL" id="CAD6209531.1"/>
    </source>
</evidence>
<name>A0A811MRA2_9POAL</name>
<organism evidence="7 8">
    <name type="scientific">Miscanthus lutarioriparius</name>
    <dbReference type="NCBI Taxonomy" id="422564"/>
    <lineage>
        <taxon>Eukaryota</taxon>
        <taxon>Viridiplantae</taxon>
        <taxon>Streptophyta</taxon>
        <taxon>Embryophyta</taxon>
        <taxon>Tracheophyta</taxon>
        <taxon>Spermatophyta</taxon>
        <taxon>Magnoliopsida</taxon>
        <taxon>Liliopsida</taxon>
        <taxon>Poales</taxon>
        <taxon>Poaceae</taxon>
        <taxon>PACMAD clade</taxon>
        <taxon>Panicoideae</taxon>
        <taxon>Andropogonodae</taxon>
        <taxon>Andropogoneae</taxon>
        <taxon>Saccharinae</taxon>
        <taxon>Miscanthus</taxon>
    </lineage>
</organism>
<evidence type="ECO:0000256" key="4">
    <source>
        <dbReference type="ARBA" id="ARBA00022968"/>
    </source>
</evidence>
<dbReference type="Pfam" id="PF00071">
    <property type="entry name" value="Ras"/>
    <property type="match status" value="1"/>
</dbReference>
<dbReference type="EMBL" id="CAJGYO010000002">
    <property type="protein sequence ID" value="CAD6209531.1"/>
    <property type="molecule type" value="Genomic_DNA"/>
</dbReference>
<comment type="similarity">
    <text evidence="2">Belongs to the glycosyltransferase 47 family.</text>
</comment>
<dbReference type="Pfam" id="PF03016">
    <property type="entry name" value="Exostosin_GT47"/>
    <property type="match status" value="1"/>
</dbReference>
<dbReference type="AlphaFoldDB" id="A0A811MRA2"/>
<keyword evidence="8" id="KW-1185">Reference proteome</keyword>
<dbReference type="SUPFAM" id="SSF52540">
    <property type="entry name" value="P-loop containing nucleoside triphosphate hydrolases"/>
    <property type="match status" value="1"/>
</dbReference>
<gene>
    <name evidence="7" type="ORF">NCGR_LOCUS5736</name>
</gene>
<keyword evidence="4" id="KW-0812">Transmembrane</keyword>
<dbReference type="InterPro" id="IPR040911">
    <property type="entry name" value="Exostosin_GT47"/>
</dbReference>
<dbReference type="GO" id="GO:0005525">
    <property type="term" value="F:GTP binding"/>
    <property type="evidence" value="ECO:0007669"/>
    <property type="project" value="InterPro"/>
</dbReference>
<dbReference type="PANTHER" id="PTHR11062:SF322">
    <property type="entry name" value="OS03G0144300 PROTEIN"/>
    <property type="match status" value="1"/>
</dbReference>
<dbReference type="InterPro" id="IPR001806">
    <property type="entry name" value="Small_GTPase"/>
</dbReference>
<dbReference type="InterPro" id="IPR004263">
    <property type="entry name" value="Exostosin"/>
</dbReference>
<evidence type="ECO:0000256" key="2">
    <source>
        <dbReference type="ARBA" id="ARBA00010271"/>
    </source>
</evidence>
<keyword evidence="4" id="KW-0735">Signal-anchor</keyword>
<comment type="subcellular location">
    <subcellularLocation>
        <location evidence="1">Golgi apparatus membrane</location>
        <topology evidence="1">Single-pass type II membrane protein</topology>
    </subcellularLocation>
</comment>
<dbReference type="GO" id="GO:0003924">
    <property type="term" value="F:GTPase activity"/>
    <property type="evidence" value="ECO:0007669"/>
    <property type="project" value="InterPro"/>
</dbReference>
<evidence type="ECO:0000259" key="6">
    <source>
        <dbReference type="Pfam" id="PF03016"/>
    </source>
</evidence>
<reference evidence="7" key="1">
    <citation type="submission" date="2020-10" db="EMBL/GenBank/DDBJ databases">
        <authorList>
            <person name="Han B."/>
            <person name="Lu T."/>
            <person name="Zhao Q."/>
            <person name="Huang X."/>
            <person name="Zhao Y."/>
        </authorList>
    </citation>
    <scope>NUCLEOTIDE SEQUENCE</scope>
</reference>
<dbReference type="GO" id="GO:0016757">
    <property type="term" value="F:glycosyltransferase activity"/>
    <property type="evidence" value="ECO:0007669"/>
    <property type="project" value="UniProtKB-KW"/>
</dbReference>
<sequence>MASSPASSYDCSFKVLLIGDSAVGKSSLLVSFVSAAHIDDDIAPTIAVPAQSARKAGGNARSRRAVQSKGPCPCSLRNLAILAVVAWTFFLYLDFSVISGTAEVSNGGDPCRGRYIYVYDLPPRFNTDIIRDCREAGGRWGDMCAFLSNAGLGRPLTDDGTDGGEAGWYDTHELALDAIFHNRMNRYECLTNRSAVASAVFVPFYAGFDFLRYQRGYDKATRDAASADLSFWLTVQPQWRRMAGRDHFLVAGRTGWDFRRSGGGGGGGDANPDRGNGLLLKPAGRNMSLLVLESTLEHGSDFSLRRTFAERSSPERVIAKQRKAPSAQRLAMPQPHLRSALGDASAATISPTLCVYSEGHLLPQPPAATTTTPALRRSVFDSMVAGRIPVFLPHGTACDERYRGISREDGHLKYSVFIPDADVRRRNVSAEAVLRKIPPPRWSGCGRR</sequence>
<proteinExistence type="inferred from homology"/>
<accession>A0A811MRA2</accession>
<evidence type="ECO:0000313" key="8">
    <source>
        <dbReference type="Proteomes" id="UP000604825"/>
    </source>
</evidence>
<dbReference type="Gene3D" id="3.40.50.300">
    <property type="entry name" value="P-loop containing nucleotide triphosphate hydrolases"/>
    <property type="match status" value="1"/>
</dbReference>
<evidence type="ECO:0000256" key="3">
    <source>
        <dbReference type="ARBA" id="ARBA00022676"/>
    </source>
</evidence>